<name>A0ABS8NDY6_9BACT</name>
<keyword evidence="2" id="KW-0732">Signal</keyword>
<evidence type="ECO:0000256" key="1">
    <source>
        <dbReference type="ARBA" id="ARBA00022801"/>
    </source>
</evidence>
<dbReference type="PANTHER" id="PTHR48081:SF6">
    <property type="entry name" value="PEPTIDASE S9 PROLYL OLIGOPEPTIDASE CATALYTIC DOMAIN-CONTAINING PROTEIN"/>
    <property type="match status" value="1"/>
</dbReference>
<dbReference type="InterPro" id="IPR001375">
    <property type="entry name" value="Peptidase_S9_cat"/>
</dbReference>
<organism evidence="4 5">
    <name type="scientific">Rhodopirellula halodulae</name>
    <dbReference type="NCBI Taxonomy" id="2894198"/>
    <lineage>
        <taxon>Bacteria</taxon>
        <taxon>Pseudomonadati</taxon>
        <taxon>Planctomycetota</taxon>
        <taxon>Planctomycetia</taxon>
        <taxon>Pirellulales</taxon>
        <taxon>Pirellulaceae</taxon>
        <taxon>Rhodopirellula</taxon>
    </lineage>
</organism>
<sequence>MKTSPSIVTALLFLLVVSMINFSPMHAAEPETLSLWTDEELGSTEAENTEVRKDRGDQNAWVGNINRPTLTVYQADPDKRSGTAMVVCPGGGYGGLAIDKEGHVVAQWLAEQGVTAGVLKYRCGGGANKHPIPMGDARKAVQVMREHADDWDIKTDQVGIMGFSAGGHLASTIATDPETGVNFAALIYPVVSFRDGVTHGGSKKNLLGDSPSDEMVRLMSRDEQVTPETCPTFLVHSGDDGAVPVQNSIRFYEACLKHNVQAEMHLFPTGGHGCGMFRGDRPVDHWPNQFKAWLQSNGWCE</sequence>
<feature type="signal peptide" evidence="2">
    <location>
        <begin position="1"/>
        <end position="27"/>
    </location>
</feature>
<dbReference type="Pfam" id="PF00326">
    <property type="entry name" value="Peptidase_S9"/>
    <property type="match status" value="1"/>
</dbReference>
<comment type="caution">
    <text evidence="4">The sequence shown here is derived from an EMBL/GenBank/DDBJ whole genome shotgun (WGS) entry which is preliminary data.</text>
</comment>
<feature type="domain" description="Peptidase S9 prolyl oligopeptidase catalytic" evidence="3">
    <location>
        <begin position="140"/>
        <end position="295"/>
    </location>
</feature>
<dbReference type="EMBL" id="JAJKFW010000012">
    <property type="protein sequence ID" value="MCC9641759.1"/>
    <property type="molecule type" value="Genomic_DNA"/>
</dbReference>
<evidence type="ECO:0000259" key="3">
    <source>
        <dbReference type="Pfam" id="PF00326"/>
    </source>
</evidence>
<gene>
    <name evidence="4" type="ORF">LOC71_05695</name>
</gene>
<evidence type="ECO:0000256" key="2">
    <source>
        <dbReference type="SAM" id="SignalP"/>
    </source>
</evidence>
<dbReference type="PANTHER" id="PTHR48081">
    <property type="entry name" value="AB HYDROLASE SUPERFAMILY PROTEIN C4A8.06C"/>
    <property type="match status" value="1"/>
</dbReference>
<evidence type="ECO:0000313" key="5">
    <source>
        <dbReference type="Proteomes" id="UP001430306"/>
    </source>
</evidence>
<keyword evidence="5" id="KW-1185">Reference proteome</keyword>
<reference evidence="4" key="1">
    <citation type="submission" date="2021-11" db="EMBL/GenBank/DDBJ databases">
        <title>Genome sequence.</title>
        <authorList>
            <person name="Sun Q."/>
        </authorList>
    </citation>
    <scope>NUCLEOTIDE SEQUENCE</scope>
    <source>
        <strain evidence="4">JC740</strain>
    </source>
</reference>
<dbReference type="InterPro" id="IPR029058">
    <property type="entry name" value="AB_hydrolase_fold"/>
</dbReference>
<dbReference type="GO" id="GO:0016787">
    <property type="term" value="F:hydrolase activity"/>
    <property type="evidence" value="ECO:0007669"/>
    <property type="project" value="UniProtKB-KW"/>
</dbReference>
<feature type="chain" id="PRO_5045758442" evidence="2">
    <location>
        <begin position="28"/>
        <end position="301"/>
    </location>
</feature>
<dbReference type="SUPFAM" id="SSF53474">
    <property type="entry name" value="alpha/beta-Hydrolases"/>
    <property type="match status" value="1"/>
</dbReference>
<dbReference type="RefSeq" id="WP_230272155.1">
    <property type="nucleotide sequence ID" value="NZ_JAJKFW010000012.1"/>
</dbReference>
<dbReference type="InterPro" id="IPR050300">
    <property type="entry name" value="GDXG_lipolytic_enzyme"/>
</dbReference>
<proteinExistence type="predicted"/>
<keyword evidence="1 4" id="KW-0378">Hydrolase</keyword>
<evidence type="ECO:0000313" key="4">
    <source>
        <dbReference type="EMBL" id="MCC9641759.1"/>
    </source>
</evidence>
<dbReference type="Gene3D" id="3.40.50.1820">
    <property type="entry name" value="alpha/beta hydrolase"/>
    <property type="match status" value="1"/>
</dbReference>
<protein>
    <submittedName>
        <fullName evidence="4">Alpha/beta hydrolase</fullName>
    </submittedName>
</protein>
<accession>A0ABS8NDY6</accession>
<dbReference type="Proteomes" id="UP001430306">
    <property type="component" value="Unassembled WGS sequence"/>
</dbReference>